<accession>A0AAW0JI11</accession>
<dbReference type="EMBL" id="PKMF04000542">
    <property type="protein sequence ID" value="KAK7826608.1"/>
    <property type="molecule type" value="Genomic_DNA"/>
</dbReference>
<reference evidence="3 4" key="1">
    <citation type="journal article" date="2018" name="Sci. Data">
        <title>The draft genome sequence of cork oak.</title>
        <authorList>
            <person name="Ramos A.M."/>
            <person name="Usie A."/>
            <person name="Barbosa P."/>
            <person name="Barros P.M."/>
            <person name="Capote T."/>
            <person name="Chaves I."/>
            <person name="Simoes F."/>
            <person name="Abreu I."/>
            <person name="Carrasquinho I."/>
            <person name="Faro C."/>
            <person name="Guimaraes J.B."/>
            <person name="Mendonca D."/>
            <person name="Nobrega F."/>
            <person name="Rodrigues L."/>
            <person name="Saibo N.J.M."/>
            <person name="Varela M.C."/>
            <person name="Egas C."/>
            <person name="Matos J."/>
            <person name="Miguel C.M."/>
            <person name="Oliveira M.M."/>
            <person name="Ricardo C.P."/>
            <person name="Goncalves S."/>
        </authorList>
    </citation>
    <scope>NUCLEOTIDE SEQUENCE [LARGE SCALE GENOMIC DNA]</scope>
    <source>
        <strain evidence="4">cv. HL8</strain>
    </source>
</reference>
<protein>
    <submittedName>
        <fullName evidence="3">Lrr receptor-like serine/threonine-protein kinase</fullName>
    </submittedName>
</protein>
<evidence type="ECO:0000313" key="4">
    <source>
        <dbReference type="Proteomes" id="UP000237347"/>
    </source>
</evidence>
<keyword evidence="4" id="KW-1185">Reference proteome</keyword>
<name>A0AAW0JI11_QUESU</name>
<dbReference type="PROSITE" id="PS00107">
    <property type="entry name" value="PROTEIN_KINASE_ATP"/>
    <property type="match status" value="1"/>
</dbReference>
<evidence type="ECO:0000256" key="1">
    <source>
        <dbReference type="PROSITE-ProRule" id="PRU10141"/>
    </source>
</evidence>
<evidence type="ECO:0000313" key="3">
    <source>
        <dbReference type="EMBL" id="KAK7826608.1"/>
    </source>
</evidence>
<keyword evidence="1" id="KW-0067">ATP-binding</keyword>
<proteinExistence type="predicted"/>
<dbReference type="SUPFAM" id="SSF56112">
    <property type="entry name" value="Protein kinase-like (PK-like)"/>
    <property type="match status" value="1"/>
</dbReference>
<feature type="binding site" evidence="1">
    <location>
        <position position="31"/>
    </location>
    <ligand>
        <name>ATP</name>
        <dbReference type="ChEBI" id="CHEBI:30616"/>
    </ligand>
</feature>
<dbReference type="GO" id="GO:0004672">
    <property type="term" value="F:protein kinase activity"/>
    <property type="evidence" value="ECO:0007669"/>
    <property type="project" value="InterPro"/>
</dbReference>
<dbReference type="Pfam" id="PF07714">
    <property type="entry name" value="PK_Tyr_Ser-Thr"/>
    <property type="match status" value="1"/>
</dbReference>
<keyword evidence="1" id="KW-0547">Nucleotide-binding</keyword>
<dbReference type="Proteomes" id="UP000237347">
    <property type="component" value="Unassembled WGS sequence"/>
</dbReference>
<feature type="domain" description="Protein kinase" evidence="2">
    <location>
        <begin position="4"/>
        <end position="106"/>
    </location>
</feature>
<comment type="caution">
    <text evidence="3">The sequence shown here is derived from an EMBL/GenBank/DDBJ whole genome shotgun (WGS) entry which is preliminary data.</text>
</comment>
<organism evidence="3 4">
    <name type="scientific">Quercus suber</name>
    <name type="common">Cork oak</name>
    <dbReference type="NCBI Taxonomy" id="58331"/>
    <lineage>
        <taxon>Eukaryota</taxon>
        <taxon>Viridiplantae</taxon>
        <taxon>Streptophyta</taxon>
        <taxon>Embryophyta</taxon>
        <taxon>Tracheophyta</taxon>
        <taxon>Spermatophyta</taxon>
        <taxon>Magnoliopsida</taxon>
        <taxon>eudicotyledons</taxon>
        <taxon>Gunneridae</taxon>
        <taxon>Pentapetalae</taxon>
        <taxon>rosids</taxon>
        <taxon>fabids</taxon>
        <taxon>Fagales</taxon>
        <taxon>Fagaceae</taxon>
        <taxon>Quercus</taxon>
    </lineage>
</organism>
<dbReference type="AlphaFoldDB" id="A0AAW0JI11"/>
<gene>
    <name evidence="3" type="ORF">CFP56_032060</name>
</gene>
<dbReference type="PROSITE" id="PS50011">
    <property type="entry name" value="PROTEIN_KINASE_DOM"/>
    <property type="match status" value="1"/>
</dbReference>
<dbReference type="GO" id="GO:0005524">
    <property type="term" value="F:ATP binding"/>
    <property type="evidence" value="ECO:0007669"/>
    <property type="project" value="UniProtKB-UniRule"/>
</dbReference>
<evidence type="ECO:0000259" key="2">
    <source>
        <dbReference type="PROSITE" id="PS50011"/>
    </source>
</evidence>
<dbReference type="InterPro" id="IPR017441">
    <property type="entry name" value="Protein_kinase_ATP_BS"/>
</dbReference>
<sequence>MITNNFETLLGQGGFGKVYIGYVEGTPVAVKMISQSAIERYQQFLSEARNRNVEPLRRVHHRNLTILVGYCKGPNLALIYEYMVNGHLHNCIPIFQVVSQFLVVTF</sequence>
<dbReference type="InterPro" id="IPR011009">
    <property type="entry name" value="Kinase-like_dom_sf"/>
</dbReference>
<dbReference type="InterPro" id="IPR000719">
    <property type="entry name" value="Prot_kinase_dom"/>
</dbReference>
<dbReference type="PANTHER" id="PTHR45631">
    <property type="entry name" value="OS07G0107800 PROTEIN-RELATED"/>
    <property type="match status" value="1"/>
</dbReference>
<dbReference type="InterPro" id="IPR001245">
    <property type="entry name" value="Ser-Thr/Tyr_kinase_cat_dom"/>
</dbReference>
<dbReference type="Gene3D" id="1.10.510.10">
    <property type="entry name" value="Transferase(Phosphotransferase) domain 1"/>
    <property type="match status" value="1"/>
</dbReference>
<dbReference type="PANTHER" id="PTHR45631:SF202">
    <property type="entry name" value="SENESCENCE-INDUCED RECEPTOR-LIKE SERINE_THREONINE-PROTEIN KINASE"/>
    <property type="match status" value="1"/>
</dbReference>